<protein>
    <submittedName>
        <fullName evidence="3">Uncharacterized protein</fullName>
    </submittedName>
</protein>
<name>A0A2J6Q2B7_9HELO</name>
<proteinExistence type="predicted"/>
<dbReference type="EMBL" id="KZ613485">
    <property type="protein sequence ID" value="PMD20430.1"/>
    <property type="molecule type" value="Genomic_DNA"/>
</dbReference>
<organism evidence="3 4">
    <name type="scientific">Hyaloscypha hepaticicola</name>
    <dbReference type="NCBI Taxonomy" id="2082293"/>
    <lineage>
        <taxon>Eukaryota</taxon>
        <taxon>Fungi</taxon>
        <taxon>Dikarya</taxon>
        <taxon>Ascomycota</taxon>
        <taxon>Pezizomycotina</taxon>
        <taxon>Leotiomycetes</taxon>
        <taxon>Helotiales</taxon>
        <taxon>Hyaloscyphaceae</taxon>
        <taxon>Hyaloscypha</taxon>
    </lineage>
</organism>
<dbReference type="Gene3D" id="1.10.287.1490">
    <property type="match status" value="1"/>
</dbReference>
<feature type="coiled-coil region" evidence="1">
    <location>
        <begin position="82"/>
        <end position="130"/>
    </location>
</feature>
<evidence type="ECO:0000313" key="4">
    <source>
        <dbReference type="Proteomes" id="UP000235672"/>
    </source>
</evidence>
<dbReference type="Proteomes" id="UP000235672">
    <property type="component" value="Unassembled WGS sequence"/>
</dbReference>
<evidence type="ECO:0000256" key="1">
    <source>
        <dbReference type="SAM" id="Coils"/>
    </source>
</evidence>
<dbReference type="AlphaFoldDB" id="A0A2J6Q2B7"/>
<evidence type="ECO:0000256" key="2">
    <source>
        <dbReference type="SAM" id="MobiDB-lite"/>
    </source>
</evidence>
<feature type="region of interest" description="Disordered" evidence="2">
    <location>
        <begin position="220"/>
        <end position="249"/>
    </location>
</feature>
<feature type="compositionally biased region" description="Polar residues" evidence="2">
    <location>
        <begin position="222"/>
        <end position="232"/>
    </location>
</feature>
<dbReference type="OrthoDB" id="3542144at2759"/>
<sequence length="249" mass="28968">MKKESDANQDSQVKGLKERIRQLESLVLQKDLFIKSKNELLQIKDESLVANRELISEKDRIIQQKDMELQQAGTLVKSPETVSSKSKNIQDLKNTIAQKKKDLQDAQNTIIQRNKKIEDLKKEVSNLKASIPNNEPLGTLKNQRTMEERGGHSKDDEIRTLENQLAHRDHVVRTLEFAYENLEKSSEERIATLWDEIKAKDWELGELRNRFEKERLVWEPVTQHQPASSSSGKIKKEKQLKIKSEPMEY</sequence>
<keyword evidence="4" id="KW-1185">Reference proteome</keyword>
<accession>A0A2J6Q2B7</accession>
<keyword evidence="1" id="KW-0175">Coiled coil</keyword>
<gene>
    <name evidence="3" type="ORF">NA56DRAFT_181067</name>
</gene>
<evidence type="ECO:0000313" key="3">
    <source>
        <dbReference type="EMBL" id="PMD20430.1"/>
    </source>
</evidence>
<reference evidence="3 4" key="1">
    <citation type="submission" date="2016-05" db="EMBL/GenBank/DDBJ databases">
        <title>A degradative enzymes factory behind the ericoid mycorrhizal symbiosis.</title>
        <authorList>
            <consortium name="DOE Joint Genome Institute"/>
            <person name="Martino E."/>
            <person name="Morin E."/>
            <person name="Grelet G."/>
            <person name="Kuo A."/>
            <person name="Kohler A."/>
            <person name="Daghino S."/>
            <person name="Barry K."/>
            <person name="Choi C."/>
            <person name="Cichocki N."/>
            <person name="Clum A."/>
            <person name="Copeland A."/>
            <person name="Hainaut M."/>
            <person name="Haridas S."/>
            <person name="Labutti K."/>
            <person name="Lindquist E."/>
            <person name="Lipzen A."/>
            <person name="Khouja H.-R."/>
            <person name="Murat C."/>
            <person name="Ohm R."/>
            <person name="Olson A."/>
            <person name="Spatafora J."/>
            <person name="Veneault-Fourrey C."/>
            <person name="Henrissat B."/>
            <person name="Grigoriev I."/>
            <person name="Martin F."/>
            <person name="Perotto S."/>
        </authorList>
    </citation>
    <scope>NUCLEOTIDE SEQUENCE [LARGE SCALE GENOMIC DNA]</scope>
    <source>
        <strain evidence="3 4">UAMH 7357</strain>
    </source>
</reference>
<feature type="compositionally biased region" description="Basic and acidic residues" evidence="2">
    <location>
        <begin position="237"/>
        <end position="249"/>
    </location>
</feature>